<keyword evidence="2" id="KW-1015">Disulfide bond</keyword>
<dbReference type="PANTHER" id="PTHR11481">
    <property type="entry name" value="IMMUNOGLOBULIN FC RECEPTOR"/>
    <property type="match status" value="1"/>
</dbReference>
<dbReference type="AlphaFoldDB" id="A0ABD0WY47"/>
<dbReference type="PANTHER" id="PTHR11481:SF60">
    <property type="entry name" value="IG-LIKE DOMAIN-CONTAINING PROTEIN"/>
    <property type="match status" value="1"/>
</dbReference>
<dbReference type="Proteomes" id="UP001557470">
    <property type="component" value="Unassembled WGS sequence"/>
</dbReference>
<name>A0ABD0WY47_UMBPY</name>
<dbReference type="InterPro" id="IPR007110">
    <property type="entry name" value="Ig-like_dom"/>
</dbReference>
<dbReference type="InterPro" id="IPR003599">
    <property type="entry name" value="Ig_sub"/>
</dbReference>
<comment type="caution">
    <text evidence="6">The sequence shown here is derived from an EMBL/GenBank/DDBJ whole genome shotgun (WGS) entry which is preliminary data.</text>
</comment>
<reference evidence="6 7" key="1">
    <citation type="submission" date="2024-06" db="EMBL/GenBank/DDBJ databases">
        <authorList>
            <person name="Pan Q."/>
            <person name="Wen M."/>
            <person name="Jouanno E."/>
            <person name="Zahm M."/>
            <person name="Klopp C."/>
            <person name="Cabau C."/>
            <person name="Louis A."/>
            <person name="Berthelot C."/>
            <person name="Parey E."/>
            <person name="Roest Crollius H."/>
            <person name="Montfort J."/>
            <person name="Robinson-Rechavi M."/>
            <person name="Bouchez O."/>
            <person name="Lampietro C."/>
            <person name="Lopez Roques C."/>
            <person name="Donnadieu C."/>
            <person name="Postlethwait J."/>
            <person name="Bobe J."/>
            <person name="Verreycken H."/>
            <person name="Guiguen Y."/>
        </authorList>
    </citation>
    <scope>NUCLEOTIDE SEQUENCE [LARGE SCALE GENOMIC DNA]</scope>
    <source>
        <strain evidence="6">Up_M1</strain>
        <tissue evidence="6">Testis</tissue>
    </source>
</reference>
<accession>A0ABD0WY47</accession>
<evidence type="ECO:0000256" key="3">
    <source>
        <dbReference type="SAM" id="Phobius"/>
    </source>
</evidence>
<organism evidence="6 7">
    <name type="scientific">Umbra pygmaea</name>
    <name type="common">Eastern mudminnow</name>
    <dbReference type="NCBI Taxonomy" id="75934"/>
    <lineage>
        <taxon>Eukaryota</taxon>
        <taxon>Metazoa</taxon>
        <taxon>Chordata</taxon>
        <taxon>Craniata</taxon>
        <taxon>Vertebrata</taxon>
        <taxon>Euteleostomi</taxon>
        <taxon>Actinopterygii</taxon>
        <taxon>Neopterygii</taxon>
        <taxon>Teleostei</taxon>
        <taxon>Protacanthopterygii</taxon>
        <taxon>Esociformes</taxon>
        <taxon>Umbridae</taxon>
        <taxon>Umbra</taxon>
    </lineage>
</organism>
<feature type="chain" id="PRO_5044886780" description="Ig-like domain-containing protein" evidence="4">
    <location>
        <begin position="20"/>
        <end position="259"/>
    </location>
</feature>
<evidence type="ECO:0000313" key="7">
    <source>
        <dbReference type="Proteomes" id="UP001557470"/>
    </source>
</evidence>
<dbReference type="PROSITE" id="PS50835">
    <property type="entry name" value="IG_LIKE"/>
    <property type="match status" value="2"/>
</dbReference>
<evidence type="ECO:0000256" key="2">
    <source>
        <dbReference type="ARBA" id="ARBA00023157"/>
    </source>
</evidence>
<keyword evidence="7" id="KW-1185">Reference proteome</keyword>
<proteinExistence type="predicted"/>
<sequence>MYLLVLLLSTLLLYPLSEGPQTPTLIVVPSGGQVYAEETVILVCELPGQLGLNWQFYWHKDRQDTGAVKWALGSAQGVAAYTLQRASGKHTGQYWCRAGKGQPVFYTQYSQAVSVNVTEIFTAVTLLASPSTVIKEGAAFNLTCEALLTKQSHVLSDPDQNVTTMVVTFTFMRNGWPVLTNSVSGLYSVAHANTCHTGTYRCVARSGKAKRTSHDVTITLDTLSLTLVAIFGTILILFVGPVAFILRKSILIWRAAVPH</sequence>
<dbReference type="SMART" id="SM00409">
    <property type="entry name" value="IG"/>
    <property type="match status" value="2"/>
</dbReference>
<feature type="transmembrane region" description="Helical" evidence="3">
    <location>
        <begin position="223"/>
        <end position="246"/>
    </location>
</feature>
<keyword evidence="1 4" id="KW-0732">Signal</keyword>
<feature type="signal peptide" evidence="4">
    <location>
        <begin position="1"/>
        <end position="19"/>
    </location>
</feature>
<dbReference type="EMBL" id="JAGEUA010000004">
    <property type="protein sequence ID" value="KAL0985196.1"/>
    <property type="molecule type" value="Genomic_DNA"/>
</dbReference>
<feature type="domain" description="Ig-like" evidence="5">
    <location>
        <begin position="122"/>
        <end position="219"/>
    </location>
</feature>
<keyword evidence="3" id="KW-1133">Transmembrane helix</keyword>
<evidence type="ECO:0000313" key="6">
    <source>
        <dbReference type="EMBL" id="KAL0985196.1"/>
    </source>
</evidence>
<dbReference type="Gene3D" id="2.60.40.10">
    <property type="entry name" value="Immunoglobulins"/>
    <property type="match status" value="2"/>
</dbReference>
<evidence type="ECO:0000256" key="1">
    <source>
        <dbReference type="ARBA" id="ARBA00022729"/>
    </source>
</evidence>
<dbReference type="InterPro" id="IPR050488">
    <property type="entry name" value="Ig_Fc_receptor"/>
</dbReference>
<dbReference type="InterPro" id="IPR036179">
    <property type="entry name" value="Ig-like_dom_sf"/>
</dbReference>
<keyword evidence="3" id="KW-0812">Transmembrane</keyword>
<evidence type="ECO:0000259" key="5">
    <source>
        <dbReference type="PROSITE" id="PS50835"/>
    </source>
</evidence>
<evidence type="ECO:0000256" key="4">
    <source>
        <dbReference type="SAM" id="SignalP"/>
    </source>
</evidence>
<gene>
    <name evidence="6" type="ORF">UPYG_G00153970</name>
</gene>
<dbReference type="InterPro" id="IPR013783">
    <property type="entry name" value="Ig-like_fold"/>
</dbReference>
<keyword evidence="3" id="KW-0472">Membrane</keyword>
<protein>
    <recommendedName>
        <fullName evidence="5">Ig-like domain-containing protein</fullName>
    </recommendedName>
</protein>
<dbReference type="SUPFAM" id="SSF48726">
    <property type="entry name" value="Immunoglobulin"/>
    <property type="match status" value="2"/>
</dbReference>
<dbReference type="Pfam" id="PF13895">
    <property type="entry name" value="Ig_2"/>
    <property type="match status" value="1"/>
</dbReference>
<feature type="domain" description="Ig-like" evidence="5">
    <location>
        <begin position="23"/>
        <end position="118"/>
    </location>
</feature>